<dbReference type="STRING" id="282683.SAMN04488105_113119"/>
<dbReference type="InterPro" id="IPR032710">
    <property type="entry name" value="NTF2-like_dom_sf"/>
</dbReference>
<dbReference type="AlphaFoldDB" id="A0A1G7IRA0"/>
<evidence type="ECO:0000313" key="2">
    <source>
        <dbReference type="EMBL" id="SDF15191.1"/>
    </source>
</evidence>
<dbReference type="RefSeq" id="WP_089962177.1">
    <property type="nucleotide sequence ID" value="NZ_FNAV01000013.1"/>
</dbReference>
<evidence type="ECO:0000256" key="1">
    <source>
        <dbReference type="SAM" id="SignalP"/>
    </source>
</evidence>
<keyword evidence="1" id="KW-0732">Signal</keyword>
<dbReference type="EMBL" id="FNAV01000013">
    <property type="protein sequence ID" value="SDF15191.1"/>
    <property type="molecule type" value="Genomic_DNA"/>
</dbReference>
<dbReference type="SUPFAM" id="SSF54427">
    <property type="entry name" value="NTF2-like"/>
    <property type="match status" value="1"/>
</dbReference>
<organism evidence="2 3">
    <name type="scientific">Salipiger thiooxidans</name>
    <dbReference type="NCBI Taxonomy" id="282683"/>
    <lineage>
        <taxon>Bacteria</taxon>
        <taxon>Pseudomonadati</taxon>
        <taxon>Pseudomonadota</taxon>
        <taxon>Alphaproteobacteria</taxon>
        <taxon>Rhodobacterales</taxon>
        <taxon>Roseobacteraceae</taxon>
        <taxon>Salipiger</taxon>
    </lineage>
</organism>
<evidence type="ECO:0008006" key="4">
    <source>
        <dbReference type="Google" id="ProtNLM"/>
    </source>
</evidence>
<keyword evidence="3" id="KW-1185">Reference proteome</keyword>
<dbReference type="OrthoDB" id="9130422at2"/>
<name>A0A1G7IRA0_9RHOB</name>
<dbReference type="Pfam" id="PF16156">
    <property type="entry name" value="DUF4864"/>
    <property type="match status" value="1"/>
</dbReference>
<gene>
    <name evidence="2" type="ORF">SAMN04488105_113119</name>
</gene>
<accession>A0A1G7IRA0</accession>
<feature type="signal peptide" evidence="1">
    <location>
        <begin position="1"/>
        <end position="20"/>
    </location>
</feature>
<dbReference type="Proteomes" id="UP000198994">
    <property type="component" value="Unassembled WGS sequence"/>
</dbReference>
<sequence length="134" mass="14520">MRRLLFGLMVGLMLAAPAGAQEADAIQGVIRGQMDAFRTGDVDAAFEFASPGIQGLFGTADSFGQMVREGYPMVWHPQSVEFGSLSQTEGALWQRVIVRDGQGMPYALDYMMEQINGAWRIGGVRFVTDPAVSA</sequence>
<reference evidence="3" key="1">
    <citation type="submission" date="2016-10" db="EMBL/GenBank/DDBJ databases">
        <authorList>
            <person name="Varghese N."/>
            <person name="Submissions S."/>
        </authorList>
    </citation>
    <scope>NUCLEOTIDE SEQUENCE [LARGE SCALE GENOMIC DNA]</scope>
    <source>
        <strain evidence="3">DSM 10146</strain>
    </source>
</reference>
<proteinExistence type="predicted"/>
<evidence type="ECO:0000313" key="3">
    <source>
        <dbReference type="Proteomes" id="UP000198994"/>
    </source>
</evidence>
<dbReference type="InterPro" id="IPR032347">
    <property type="entry name" value="DUF4864"/>
</dbReference>
<feature type="chain" id="PRO_5011523320" description="DUF4864 domain-containing protein" evidence="1">
    <location>
        <begin position="21"/>
        <end position="134"/>
    </location>
</feature>
<protein>
    <recommendedName>
        <fullName evidence="4">DUF4864 domain-containing protein</fullName>
    </recommendedName>
</protein>